<evidence type="ECO:0000313" key="1">
    <source>
        <dbReference type="EMBL" id="CAG2054350.1"/>
    </source>
</evidence>
<keyword evidence="2" id="KW-1185">Reference proteome</keyword>
<evidence type="ECO:0000313" key="2">
    <source>
        <dbReference type="Proteomes" id="UP001153148"/>
    </source>
</evidence>
<organism evidence="1 2">
    <name type="scientific">Timema podura</name>
    <name type="common">Walking stick</name>
    <dbReference type="NCBI Taxonomy" id="61482"/>
    <lineage>
        <taxon>Eukaryota</taxon>
        <taxon>Metazoa</taxon>
        <taxon>Ecdysozoa</taxon>
        <taxon>Arthropoda</taxon>
        <taxon>Hexapoda</taxon>
        <taxon>Insecta</taxon>
        <taxon>Pterygota</taxon>
        <taxon>Neoptera</taxon>
        <taxon>Polyneoptera</taxon>
        <taxon>Phasmatodea</taxon>
        <taxon>Timematodea</taxon>
        <taxon>Timematoidea</taxon>
        <taxon>Timematidae</taxon>
        <taxon>Timema</taxon>
    </lineage>
</organism>
<name>A0ABN7NI71_TIMPD</name>
<gene>
    <name evidence="1" type="ORF">TPAB3V08_LOCUS1379</name>
</gene>
<sequence>MEELRLLSSSWTGDEDELVMLREVAERKRNKYYQLSDLPLFLHAVSEEEDQVTAIIQEALASYNTNQAGPQKYLTTYHKYLHILNGEAEKEMHNFMAMEPFPTLKDFSRRINKYEEMKVEIGFLRNIIPLNLVSLDCKRNQFNAVPNGG</sequence>
<protein>
    <submittedName>
        <fullName evidence="1">Uncharacterized protein</fullName>
    </submittedName>
</protein>
<reference evidence="1" key="1">
    <citation type="submission" date="2021-03" db="EMBL/GenBank/DDBJ databases">
        <authorList>
            <person name="Tran Van P."/>
        </authorList>
    </citation>
    <scope>NUCLEOTIDE SEQUENCE</scope>
</reference>
<dbReference type="EMBL" id="CAJPIN010001239">
    <property type="protein sequence ID" value="CAG2054350.1"/>
    <property type="molecule type" value="Genomic_DNA"/>
</dbReference>
<comment type="caution">
    <text evidence="1">The sequence shown here is derived from an EMBL/GenBank/DDBJ whole genome shotgun (WGS) entry which is preliminary data.</text>
</comment>
<accession>A0ABN7NI71</accession>
<dbReference type="Proteomes" id="UP001153148">
    <property type="component" value="Unassembled WGS sequence"/>
</dbReference>
<proteinExistence type="predicted"/>